<sequence length="165" mass="18811">MSINAMLGEAHVPAEQLTSISILMYRTLRSGETEILVRRKLTDLNPTYSVEFKDIQPDETALQCAERLEIEYYSITPEIHAEDLDYQSSAVIDNLGQGIKIRVFMTKTKAIRGMMRSHEGWQGWSYEFIPLSSLDQSLDRVYLHPEIGVTPAALRELLKPPTGRR</sequence>
<dbReference type="EMBL" id="JAWHQM010000002">
    <property type="protein sequence ID" value="KAK5625463.1"/>
    <property type="molecule type" value="Genomic_DNA"/>
</dbReference>
<organism evidence="1 2">
    <name type="scientific">Xylaria bambusicola</name>
    <dbReference type="NCBI Taxonomy" id="326684"/>
    <lineage>
        <taxon>Eukaryota</taxon>
        <taxon>Fungi</taxon>
        <taxon>Dikarya</taxon>
        <taxon>Ascomycota</taxon>
        <taxon>Pezizomycotina</taxon>
        <taxon>Sordariomycetes</taxon>
        <taxon>Xylariomycetidae</taxon>
        <taxon>Xylariales</taxon>
        <taxon>Xylariaceae</taxon>
        <taxon>Xylaria</taxon>
    </lineage>
</organism>
<reference evidence="1 2" key="1">
    <citation type="submission" date="2023-10" db="EMBL/GenBank/DDBJ databases">
        <title>Draft genome sequence of Xylaria bambusicola isolate GMP-LS, the root and basal stem rot pathogen of sugarcane in Indonesia.</title>
        <authorList>
            <person name="Selvaraj P."/>
            <person name="Muralishankar V."/>
            <person name="Muruganantham S."/>
            <person name="Sp S."/>
            <person name="Haryani S."/>
            <person name="Lau K.J.X."/>
            <person name="Naqvi N.I."/>
        </authorList>
    </citation>
    <scope>NUCLEOTIDE SEQUENCE [LARGE SCALE GENOMIC DNA]</scope>
    <source>
        <strain evidence="1">GMP-LS</strain>
    </source>
</reference>
<evidence type="ECO:0000313" key="1">
    <source>
        <dbReference type="EMBL" id="KAK5625463.1"/>
    </source>
</evidence>
<comment type="caution">
    <text evidence="1">The sequence shown here is derived from an EMBL/GenBank/DDBJ whole genome shotgun (WGS) entry which is preliminary data.</text>
</comment>
<proteinExistence type="predicted"/>
<gene>
    <name evidence="1" type="ORF">RRF57_001179</name>
</gene>
<protein>
    <submittedName>
        <fullName evidence="1">Uncharacterized protein</fullName>
    </submittedName>
</protein>
<keyword evidence="2" id="KW-1185">Reference proteome</keyword>
<name>A0AAN7Z3A3_9PEZI</name>
<dbReference type="Proteomes" id="UP001305414">
    <property type="component" value="Unassembled WGS sequence"/>
</dbReference>
<dbReference type="AlphaFoldDB" id="A0AAN7Z3A3"/>
<evidence type="ECO:0000313" key="2">
    <source>
        <dbReference type="Proteomes" id="UP001305414"/>
    </source>
</evidence>
<accession>A0AAN7Z3A3</accession>